<evidence type="ECO:0000259" key="6">
    <source>
        <dbReference type="PROSITE" id="PS50212"/>
    </source>
</evidence>
<evidence type="ECO:0000256" key="2">
    <source>
        <dbReference type="PROSITE-ProRule" id="PRU00168"/>
    </source>
</evidence>
<feature type="chain" id="PRO_5035255680" description="Ras-GEF domain-containing family member 1B" evidence="4">
    <location>
        <begin position="20"/>
        <end position="1295"/>
    </location>
</feature>
<reference evidence="7" key="1">
    <citation type="journal article" date="2020" name="J Insects Food Feed">
        <title>The yellow mealworm (Tenebrio molitor) genome: a resource for the emerging insects as food and feed industry.</title>
        <authorList>
            <person name="Eriksson T."/>
            <person name="Andere A."/>
            <person name="Kelstrup H."/>
            <person name="Emery V."/>
            <person name="Picard C."/>
        </authorList>
    </citation>
    <scope>NUCLEOTIDE SEQUENCE</scope>
    <source>
        <strain evidence="7">Stoneville</strain>
        <tissue evidence="7">Whole head</tissue>
    </source>
</reference>
<dbReference type="GO" id="GO:0005886">
    <property type="term" value="C:plasma membrane"/>
    <property type="evidence" value="ECO:0007669"/>
    <property type="project" value="TreeGrafter"/>
</dbReference>
<dbReference type="CDD" id="cd06224">
    <property type="entry name" value="REM"/>
    <property type="match status" value="1"/>
</dbReference>
<dbReference type="Gene3D" id="1.10.840.10">
    <property type="entry name" value="Ras guanine-nucleotide exchange factors catalytic domain"/>
    <property type="match status" value="1"/>
</dbReference>
<feature type="region of interest" description="Disordered" evidence="3">
    <location>
        <begin position="732"/>
        <end position="789"/>
    </location>
</feature>
<dbReference type="PROSITE" id="PS00720">
    <property type="entry name" value="RASGEF"/>
    <property type="match status" value="1"/>
</dbReference>
<dbReference type="InterPro" id="IPR001895">
    <property type="entry name" value="RASGEF_cat_dom"/>
</dbReference>
<evidence type="ECO:0000313" key="7">
    <source>
        <dbReference type="EMBL" id="KAH0811710.1"/>
    </source>
</evidence>
<feature type="region of interest" description="Disordered" evidence="3">
    <location>
        <begin position="145"/>
        <end position="210"/>
    </location>
</feature>
<keyword evidence="1 2" id="KW-0344">Guanine-nucleotide releasing factor</keyword>
<comment type="caution">
    <text evidence="7">The sequence shown here is derived from an EMBL/GenBank/DDBJ whole genome shotgun (WGS) entry which is preliminary data.</text>
</comment>
<dbReference type="GO" id="GO:0005085">
    <property type="term" value="F:guanyl-nucleotide exchange factor activity"/>
    <property type="evidence" value="ECO:0007669"/>
    <property type="project" value="UniProtKB-KW"/>
</dbReference>
<feature type="compositionally biased region" description="Low complexity" evidence="3">
    <location>
        <begin position="145"/>
        <end position="161"/>
    </location>
</feature>
<evidence type="ECO:0000256" key="4">
    <source>
        <dbReference type="SAM" id="SignalP"/>
    </source>
</evidence>
<keyword evidence="8" id="KW-1185">Reference proteome</keyword>
<dbReference type="InterPro" id="IPR023578">
    <property type="entry name" value="Ras_GEF_dom_sf"/>
</dbReference>
<dbReference type="PROSITE" id="PS50212">
    <property type="entry name" value="RASGEF_NTER"/>
    <property type="match status" value="1"/>
</dbReference>
<dbReference type="CDD" id="cd00155">
    <property type="entry name" value="RasGEF"/>
    <property type="match status" value="1"/>
</dbReference>
<evidence type="ECO:0008006" key="9">
    <source>
        <dbReference type="Google" id="ProtNLM"/>
    </source>
</evidence>
<evidence type="ECO:0000256" key="1">
    <source>
        <dbReference type="ARBA" id="ARBA00022658"/>
    </source>
</evidence>
<dbReference type="Pfam" id="PF00617">
    <property type="entry name" value="RasGEF"/>
    <property type="match status" value="1"/>
</dbReference>
<feature type="signal peptide" evidence="4">
    <location>
        <begin position="1"/>
        <end position="19"/>
    </location>
</feature>
<dbReference type="EMBL" id="JABDTM020026625">
    <property type="protein sequence ID" value="KAH0811710.1"/>
    <property type="molecule type" value="Genomic_DNA"/>
</dbReference>
<dbReference type="InterPro" id="IPR000651">
    <property type="entry name" value="Ras-like_Gua-exchang_fac_N"/>
</dbReference>
<name>A0A8J6HBP8_TENMO</name>
<dbReference type="Gene3D" id="1.20.870.10">
    <property type="entry name" value="Son of sevenless (SoS) protein Chain: S domain 1"/>
    <property type="match status" value="1"/>
</dbReference>
<feature type="compositionally biased region" description="Low complexity" evidence="3">
    <location>
        <begin position="754"/>
        <end position="765"/>
    </location>
</feature>
<accession>A0A8J6HBP8</accession>
<protein>
    <recommendedName>
        <fullName evidence="9">Ras-GEF domain-containing family member 1B</fullName>
    </recommendedName>
</protein>
<proteinExistence type="predicted"/>
<dbReference type="PROSITE" id="PS50009">
    <property type="entry name" value="RASGEF_CAT"/>
    <property type="match status" value="1"/>
</dbReference>
<feature type="compositionally biased region" description="Polar residues" evidence="3">
    <location>
        <begin position="359"/>
        <end position="378"/>
    </location>
</feature>
<feature type="domain" description="N-terminal Ras-GEF" evidence="6">
    <location>
        <begin position="869"/>
        <end position="1001"/>
    </location>
</feature>
<dbReference type="InterPro" id="IPR019804">
    <property type="entry name" value="Ras_G-nucl-exch_fac_CS"/>
</dbReference>
<feature type="compositionally biased region" description="Polar residues" evidence="3">
    <location>
        <begin position="737"/>
        <end position="746"/>
    </location>
</feature>
<dbReference type="GO" id="GO:0007265">
    <property type="term" value="P:Ras protein signal transduction"/>
    <property type="evidence" value="ECO:0007669"/>
    <property type="project" value="TreeGrafter"/>
</dbReference>
<feature type="domain" description="Ras-GEF" evidence="5">
    <location>
        <begin position="1030"/>
        <end position="1276"/>
    </location>
</feature>
<feature type="region of interest" description="Disordered" evidence="3">
    <location>
        <begin position="335"/>
        <end position="378"/>
    </location>
</feature>
<gene>
    <name evidence="7" type="ORF">GEV33_011081</name>
</gene>
<reference evidence="7" key="2">
    <citation type="submission" date="2021-08" db="EMBL/GenBank/DDBJ databases">
        <authorList>
            <person name="Eriksson T."/>
        </authorList>
    </citation>
    <scope>NUCLEOTIDE SEQUENCE</scope>
    <source>
        <strain evidence="7">Stoneville</strain>
        <tissue evidence="7">Whole head</tissue>
    </source>
</reference>
<evidence type="ECO:0000256" key="3">
    <source>
        <dbReference type="SAM" id="MobiDB-lite"/>
    </source>
</evidence>
<dbReference type="SMART" id="SM00147">
    <property type="entry name" value="RasGEF"/>
    <property type="match status" value="1"/>
</dbReference>
<dbReference type="InterPro" id="IPR036964">
    <property type="entry name" value="RASGEF_cat_dom_sf"/>
</dbReference>
<dbReference type="Proteomes" id="UP000719412">
    <property type="component" value="Unassembled WGS sequence"/>
</dbReference>
<dbReference type="PANTHER" id="PTHR23113:SF356">
    <property type="entry name" value="FI05912P-RELATED"/>
    <property type="match status" value="1"/>
</dbReference>
<evidence type="ECO:0000313" key="8">
    <source>
        <dbReference type="Proteomes" id="UP000719412"/>
    </source>
</evidence>
<dbReference type="PANTHER" id="PTHR23113">
    <property type="entry name" value="GUANINE NUCLEOTIDE EXCHANGE FACTOR"/>
    <property type="match status" value="1"/>
</dbReference>
<feature type="compositionally biased region" description="Basic and acidic residues" evidence="3">
    <location>
        <begin position="182"/>
        <end position="210"/>
    </location>
</feature>
<dbReference type="SUPFAM" id="SSF48366">
    <property type="entry name" value="Ras GEF"/>
    <property type="match status" value="1"/>
</dbReference>
<dbReference type="Pfam" id="PF00618">
    <property type="entry name" value="RasGEF_N"/>
    <property type="match status" value="1"/>
</dbReference>
<sequence>MSHLGARLISFWEIFSVTSLLLEAERRKLSVLQKELQVALEEGGSIKAKEHQKQELLVAITRIQAQHDHLDKEYREHALGALLSANTRGSGKVGASGLTSSSPDKLIERDAMRRQASSYLTLLRKGVNPNIATCLLVCKPEKPKIIGPKPTIPSKPKIVPPVNVRAQRVARENERSSSISDSSRRSTVSEHKPKELSKEVSRTVSQTEKKDYKETFSTKTAESLHYKNVGVETNVKYDEYSATYVSEKCDKYSTSYETYKKIEEMTQKAPNSPSTVCCSILSNATTDCCGIINVNKKELNGKTMTKIDSLDSNSSDSGGFKDFIQLDLIKKPTETEPLNASHQRKASQPEFLSDKSLTETKTFGHQRKSSQPDYLSQEVRQSIAQNKQAFVANAQALAQFLPQTEQKILQHKPYSVDRPEESFRQQIAKFNATQKTDDTKTKSKPQIISQSQFQQSTKKLEELLSQRLEKEKVMRKGQNCLVDGECSQDVEQKMLVQKQMQQKLQADLHQTVKQIQEIQSIELRLPQNRKWSEQQKPARYWLETHTKIEEQKLPNVVTCFTKQTAYSLSSSPLSMCICSISRTMDDPEIQETVESILGKGAKVVDCEKKSSIKEEEVLFINGMPVTLEGKDGLAIKQALITGQVPPCDLLNTLLIKTGILKAPVKLDTSLSVKSTTVTKEEVTVSRDGKVVDERSRETKEQNFYTSAITEVYEPIKIIPTAELVNGKYSNRKFNENGKYSDNNGYETGSDGKFESSSSASSCESEGPTYKPKTCLSKDSGHLSNSTSTNKVDFTPSSVDSFSSLDETDFLSDQFRKCTPFNGGNGYRKDFTSLPQTPQTKSFSAVYNGEAVQENATDIALQQDNALVYRDGNLLSGSLEALIQHMVPTDIYYPDRAYLFAFLLSSRLFIKPHDLLARVRSLCETQQGLGSATGGGSHPGQARFAEHLVQILAEWTETFPYDFRDERVMQHVRTITQQCCAINPSIRTNVSSLSHNLFQRLSALEQYEKTLDLSSQPQDENCTDISEVCPVPAFLAQQLTHVELERLSFIGPEEFVQAFAKENPHLETSFKDMKKTHNLEQYVQWFNRLSYFVATQVCKYQKKKQRVRVVEYWIETGRECFNIGNFNSLMAIIAGLNMSPISRLKKTWNKIHSGKFAILEHQMDPSSNFSSYRSTLKAAMWRSHGAKDQRQRIVIPFFSLLVKDLYFLNQGCSNKLPNGHINFEKFWQLAKQVTEFMAWKQVTCPFEKDSKVISIMQHGPILNENALALASFECEPPENNQEKERCKTLKADSTAI</sequence>
<evidence type="ECO:0000259" key="5">
    <source>
        <dbReference type="PROSITE" id="PS50009"/>
    </source>
</evidence>
<keyword evidence="4" id="KW-0732">Signal</keyword>
<organism evidence="7 8">
    <name type="scientific">Tenebrio molitor</name>
    <name type="common">Yellow mealworm beetle</name>
    <dbReference type="NCBI Taxonomy" id="7067"/>
    <lineage>
        <taxon>Eukaryota</taxon>
        <taxon>Metazoa</taxon>
        <taxon>Ecdysozoa</taxon>
        <taxon>Arthropoda</taxon>
        <taxon>Hexapoda</taxon>
        <taxon>Insecta</taxon>
        <taxon>Pterygota</taxon>
        <taxon>Neoptera</taxon>
        <taxon>Endopterygota</taxon>
        <taxon>Coleoptera</taxon>
        <taxon>Polyphaga</taxon>
        <taxon>Cucujiformia</taxon>
        <taxon>Tenebrionidae</taxon>
        <taxon>Tenebrio</taxon>
    </lineage>
</organism>
<dbReference type="InterPro" id="IPR008937">
    <property type="entry name" value="Ras-like_GEF"/>
</dbReference>